<name>A0A136KIN3_9BACT</name>
<proteinExistence type="predicted"/>
<feature type="domain" description="CobW/HypB/UreG nucleotide-binding" evidence="1">
    <location>
        <begin position="7"/>
        <end position="35"/>
    </location>
</feature>
<dbReference type="Gene3D" id="3.40.50.300">
    <property type="entry name" value="P-loop containing nucleotide triphosphate hydrolases"/>
    <property type="match status" value="1"/>
</dbReference>
<evidence type="ECO:0000259" key="1">
    <source>
        <dbReference type="Pfam" id="PF02492"/>
    </source>
</evidence>
<dbReference type="STRING" id="1617427.UZ20_WS6002000608"/>
<dbReference type="InterPro" id="IPR027417">
    <property type="entry name" value="P-loop_NTPase"/>
</dbReference>
<gene>
    <name evidence="2" type="ORF">UZ20_WS6002000608</name>
</gene>
<dbReference type="SUPFAM" id="SSF52540">
    <property type="entry name" value="P-loop containing nucleoside triphosphate hydrolases"/>
    <property type="match status" value="1"/>
</dbReference>
<dbReference type="Proteomes" id="UP000070449">
    <property type="component" value="Unassembled WGS sequence"/>
</dbReference>
<accession>A0A136KIN3</accession>
<evidence type="ECO:0000313" key="3">
    <source>
        <dbReference type="Proteomes" id="UP000070449"/>
    </source>
</evidence>
<reference evidence="2 3" key="1">
    <citation type="submission" date="2015-02" db="EMBL/GenBank/DDBJ databases">
        <title>Improved understanding of the partial-nitritation anammox process through 23 genomes representing the majority of the microbial community.</title>
        <authorList>
            <person name="Speth D.R."/>
            <person name="In T Zandt M."/>
            <person name="Guerrero Cruz S."/>
            <person name="Jetten M.S."/>
            <person name="Dutilh B.E."/>
        </authorList>
    </citation>
    <scope>NUCLEOTIDE SEQUENCE [LARGE SCALE GENOMIC DNA]</scope>
    <source>
        <strain evidence="2">OLB21</strain>
    </source>
</reference>
<dbReference type="InterPro" id="IPR003495">
    <property type="entry name" value="CobW/HypB/UreG_nucleotide-bd"/>
</dbReference>
<evidence type="ECO:0000313" key="2">
    <source>
        <dbReference type="EMBL" id="KXK09301.1"/>
    </source>
</evidence>
<protein>
    <recommendedName>
        <fullName evidence="1">CobW/HypB/UreG nucleotide-binding domain-containing protein</fullName>
    </recommendedName>
</protein>
<comment type="caution">
    <text evidence="2">The sequence shown here is derived from an EMBL/GenBank/DDBJ whole genome shotgun (WGS) entry which is preliminary data.</text>
</comment>
<organism evidence="2 3">
    <name type="scientific">candidate division WS6 bacterium OLB21</name>
    <dbReference type="NCBI Taxonomy" id="1617427"/>
    <lineage>
        <taxon>Bacteria</taxon>
        <taxon>Candidatus Dojkabacteria</taxon>
    </lineage>
</organism>
<dbReference type="EMBL" id="JYPD01000019">
    <property type="protein sequence ID" value="KXK09301.1"/>
    <property type="molecule type" value="Genomic_DNA"/>
</dbReference>
<sequence>MSQKKIPTTIISGSLGAGKTTIIRNLVKQLPDDYKTIWLKKRIRRCKY</sequence>
<dbReference type="Pfam" id="PF02492">
    <property type="entry name" value="cobW"/>
    <property type="match status" value="1"/>
</dbReference>
<dbReference type="AlphaFoldDB" id="A0A136KIN3"/>